<sequence length="86" mass="9445">MRLKVTMARHWQTPLNRPIWLPDGSQLETLTDCGRLLLQRFAAGEGGPGLDAALKALIGAAEAGRPEDVALAERKVRLFFHARALL</sequence>
<dbReference type="AlphaFoldDB" id="A0A6C1KGS4"/>
<dbReference type="Proteomes" id="UP000305131">
    <property type="component" value="Unassembled WGS sequence"/>
</dbReference>
<name>A0A6C1KGS4_XANAU</name>
<gene>
    <name evidence="1" type="ORF">FBQ73_04910</name>
</gene>
<reference evidence="1 2" key="1">
    <citation type="submission" date="2019-05" db="EMBL/GenBank/DDBJ databases">
        <authorList>
            <person name="Zhou X."/>
        </authorList>
    </citation>
    <scope>NUCLEOTIDE SEQUENCE [LARGE SCALE GENOMIC DNA]</scope>
    <source>
        <strain evidence="1 2">DSM 432</strain>
    </source>
</reference>
<dbReference type="GeneID" id="95772798"/>
<comment type="caution">
    <text evidence="1">The sequence shown here is derived from an EMBL/GenBank/DDBJ whole genome shotgun (WGS) entry which is preliminary data.</text>
</comment>
<dbReference type="RefSeq" id="WP_138398394.1">
    <property type="nucleotide sequence ID" value="NZ_JBAFVI010000001.1"/>
</dbReference>
<organism evidence="1 2">
    <name type="scientific">Xanthobacter autotrophicus</name>
    <dbReference type="NCBI Taxonomy" id="280"/>
    <lineage>
        <taxon>Bacteria</taxon>
        <taxon>Pseudomonadati</taxon>
        <taxon>Pseudomonadota</taxon>
        <taxon>Alphaproteobacteria</taxon>
        <taxon>Hyphomicrobiales</taxon>
        <taxon>Xanthobacteraceae</taxon>
        <taxon>Xanthobacter</taxon>
    </lineage>
</organism>
<protein>
    <recommendedName>
        <fullName evidence="3">DUF982 domain-containing protein</fullName>
    </recommendedName>
</protein>
<evidence type="ECO:0008006" key="3">
    <source>
        <dbReference type="Google" id="ProtNLM"/>
    </source>
</evidence>
<evidence type="ECO:0000313" key="1">
    <source>
        <dbReference type="EMBL" id="TLX43472.1"/>
    </source>
</evidence>
<dbReference type="EMBL" id="VAUP01000015">
    <property type="protein sequence ID" value="TLX43472.1"/>
    <property type="molecule type" value="Genomic_DNA"/>
</dbReference>
<accession>A0A6C1KGS4</accession>
<evidence type="ECO:0000313" key="2">
    <source>
        <dbReference type="Proteomes" id="UP000305131"/>
    </source>
</evidence>
<dbReference type="OrthoDB" id="8451876at2"/>
<proteinExistence type="predicted"/>